<dbReference type="AlphaFoldDB" id="A0A9Q1HGX1"/>
<accession>A0A9Q1HGX1</accession>
<evidence type="ECO:0000313" key="1">
    <source>
        <dbReference type="EMBL" id="KAJ8049467.1"/>
    </source>
</evidence>
<keyword evidence="4" id="KW-1185">Reference proteome</keyword>
<dbReference type="EMBL" id="JAIZAY010000001">
    <property type="protein sequence ID" value="KAJ8049469.1"/>
    <property type="molecule type" value="Genomic_DNA"/>
</dbReference>
<evidence type="ECO:0000313" key="4">
    <source>
        <dbReference type="Proteomes" id="UP001152320"/>
    </source>
</evidence>
<protein>
    <submittedName>
        <fullName evidence="1">Uncharacterized protein</fullName>
    </submittedName>
</protein>
<reference evidence="1" key="1">
    <citation type="submission" date="2021-10" db="EMBL/GenBank/DDBJ databases">
        <title>Tropical sea cucumber genome reveals ecological adaptation and Cuvierian tubules defense mechanism.</title>
        <authorList>
            <person name="Chen T."/>
        </authorList>
    </citation>
    <scope>NUCLEOTIDE SEQUENCE</scope>
    <source>
        <strain evidence="1">Nanhai2018</strain>
        <tissue evidence="1">Muscle</tissue>
    </source>
</reference>
<gene>
    <name evidence="1" type="ORF">HOLleu_02228</name>
    <name evidence="2" type="ORF">HOLleu_02229</name>
    <name evidence="3" type="ORF">HOLleu_02230</name>
</gene>
<evidence type="ECO:0000313" key="3">
    <source>
        <dbReference type="EMBL" id="KAJ8049469.1"/>
    </source>
</evidence>
<name>A0A9Q1HGX1_HOLLE</name>
<sequence>MVQDVKNALLNHKAGAFSNHSKPLCFRFQQSENGTKMHYKMWVDESWKPESGAGLTCLKV</sequence>
<comment type="caution">
    <text evidence="1">The sequence shown here is derived from an EMBL/GenBank/DDBJ whole genome shotgun (WGS) entry which is preliminary data.</text>
</comment>
<dbReference type="Proteomes" id="UP001152320">
    <property type="component" value="Chromosome 1"/>
</dbReference>
<proteinExistence type="predicted"/>
<dbReference type="OrthoDB" id="6051974at2759"/>
<dbReference type="EMBL" id="JAIZAY010000001">
    <property type="protein sequence ID" value="KAJ8049468.1"/>
    <property type="molecule type" value="Genomic_DNA"/>
</dbReference>
<evidence type="ECO:0000313" key="2">
    <source>
        <dbReference type="EMBL" id="KAJ8049468.1"/>
    </source>
</evidence>
<organism evidence="1 4">
    <name type="scientific">Holothuria leucospilota</name>
    <name type="common">Black long sea cucumber</name>
    <name type="synonym">Mertensiothuria leucospilota</name>
    <dbReference type="NCBI Taxonomy" id="206669"/>
    <lineage>
        <taxon>Eukaryota</taxon>
        <taxon>Metazoa</taxon>
        <taxon>Echinodermata</taxon>
        <taxon>Eleutherozoa</taxon>
        <taxon>Echinozoa</taxon>
        <taxon>Holothuroidea</taxon>
        <taxon>Aspidochirotacea</taxon>
        <taxon>Aspidochirotida</taxon>
        <taxon>Holothuriidae</taxon>
        <taxon>Holothuria</taxon>
    </lineage>
</organism>
<dbReference type="EMBL" id="JAIZAY010000001">
    <property type="protein sequence ID" value="KAJ8049467.1"/>
    <property type="molecule type" value="Genomic_DNA"/>
</dbReference>